<evidence type="ECO:0008006" key="2">
    <source>
        <dbReference type="Google" id="ProtNLM"/>
    </source>
</evidence>
<evidence type="ECO:0000313" key="1">
    <source>
        <dbReference type="EMBL" id="KUG16618.1"/>
    </source>
</evidence>
<sequence>MKIKKEAELMNSEDRNRILFELQSIHPDIRPISTDLIVVADWVRLKCRYGCRAYGKHLCCPPFAPSPEEMRRVVSEYKTAILARFLAEPGPGTDPRHIHHYLWDSIDQVLFGEGCSLWDGAAGLILSQEFTIQYSERR</sequence>
<accession>A0A0W8F6V3</accession>
<dbReference type="AlphaFoldDB" id="A0A0W8F6V3"/>
<dbReference type="Pfam" id="PF10050">
    <property type="entry name" value="DUF2284"/>
    <property type="match status" value="1"/>
</dbReference>
<comment type="caution">
    <text evidence="1">The sequence shown here is derived from an EMBL/GenBank/DDBJ whole genome shotgun (WGS) entry which is preliminary data.</text>
</comment>
<dbReference type="InterPro" id="IPR019271">
    <property type="entry name" value="DUF2284_metal-binding"/>
</dbReference>
<organism evidence="1">
    <name type="scientific">hydrocarbon metagenome</name>
    <dbReference type="NCBI Taxonomy" id="938273"/>
    <lineage>
        <taxon>unclassified sequences</taxon>
        <taxon>metagenomes</taxon>
        <taxon>ecological metagenomes</taxon>
    </lineage>
</organism>
<proteinExistence type="predicted"/>
<name>A0A0W8F6V3_9ZZZZ</name>
<protein>
    <recommendedName>
        <fullName evidence="2">DUF2284 domain-containing protein</fullName>
    </recommendedName>
</protein>
<gene>
    <name evidence="1" type="ORF">ASZ90_013707</name>
</gene>
<dbReference type="EMBL" id="LNQE01001487">
    <property type="protein sequence ID" value="KUG16618.1"/>
    <property type="molecule type" value="Genomic_DNA"/>
</dbReference>
<reference evidence="1" key="1">
    <citation type="journal article" date="2015" name="Proc. Natl. Acad. Sci. U.S.A.">
        <title>Networks of energetic and metabolic interactions define dynamics in microbial communities.</title>
        <authorList>
            <person name="Embree M."/>
            <person name="Liu J.K."/>
            <person name="Al-Bassam M.M."/>
            <person name="Zengler K."/>
        </authorList>
    </citation>
    <scope>NUCLEOTIDE SEQUENCE</scope>
</reference>